<organism evidence="2 3">
    <name type="scientific">Sphingomonas lenta</name>
    <dbReference type="NCBI Taxonomy" id="1141887"/>
    <lineage>
        <taxon>Bacteria</taxon>
        <taxon>Pseudomonadati</taxon>
        <taxon>Pseudomonadota</taxon>
        <taxon>Alphaproteobacteria</taxon>
        <taxon>Sphingomonadales</taxon>
        <taxon>Sphingomonadaceae</taxon>
        <taxon>Sphingomonas</taxon>
    </lineage>
</organism>
<evidence type="ECO:0000256" key="1">
    <source>
        <dbReference type="SAM" id="Phobius"/>
    </source>
</evidence>
<dbReference type="EMBL" id="NSLI01000001">
    <property type="protein sequence ID" value="PAX09743.1"/>
    <property type="molecule type" value="Genomic_DNA"/>
</dbReference>
<keyword evidence="3" id="KW-1185">Reference proteome</keyword>
<dbReference type="RefSeq" id="WP_095996850.1">
    <property type="nucleotide sequence ID" value="NZ_NSLI01000001.1"/>
</dbReference>
<name>A0A2A2SKI8_9SPHN</name>
<accession>A0A2A2SKI8</accession>
<proteinExistence type="predicted"/>
<dbReference type="Proteomes" id="UP000218151">
    <property type="component" value="Unassembled WGS sequence"/>
</dbReference>
<dbReference type="AlphaFoldDB" id="A0A2A2SKI8"/>
<comment type="caution">
    <text evidence="2">The sequence shown here is derived from an EMBL/GenBank/DDBJ whole genome shotgun (WGS) entry which is preliminary data.</text>
</comment>
<keyword evidence="1" id="KW-0812">Transmembrane</keyword>
<keyword evidence="1" id="KW-1133">Transmembrane helix</keyword>
<keyword evidence="1" id="KW-0472">Membrane</keyword>
<gene>
    <name evidence="2" type="ORF">CKY28_03160</name>
</gene>
<protein>
    <submittedName>
        <fullName evidence="2">Uncharacterized protein</fullName>
    </submittedName>
</protein>
<evidence type="ECO:0000313" key="3">
    <source>
        <dbReference type="Proteomes" id="UP000218151"/>
    </source>
</evidence>
<sequence>MTEPTQQAARRRRWLNTTEFVAVAGLIIAALGLWNTYSDRRNAAEEKKAAAKAQAEAGRRFELRGEVAKGNRAILLLRDERHVLGDVRVTFPPALGVGAKDAVDHQIRADWFDGPLLKATDGGPDERVGRLPVLVTYSYRTDDDRTTRTAVYDLVWRTRGQFLQGRELALTDFRLREPGGSQARIDTLWKAELAR</sequence>
<evidence type="ECO:0000313" key="2">
    <source>
        <dbReference type="EMBL" id="PAX09743.1"/>
    </source>
</evidence>
<reference evidence="3" key="1">
    <citation type="submission" date="2017-09" db="EMBL/GenBank/DDBJ databases">
        <authorList>
            <person name="Feng G."/>
            <person name="Zhu H."/>
        </authorList>
    </citation>
    <scope>NUCLEOTIDE SEQUENCE [LARGE SCALE GENOMIC DNA]</scope>
    <source>
        <strain evidence="3">1PNM-20</strain>
    </source>
</reference>
<dbReference type="OrthoDB" id="7499953at2"/>
<feature type="transmembrane region" description="Helical" evidence="1">
    <location>
        <begin position="20"/>
        <end position="37"/>
    </location>
</feature>